<reference evidence="1" key="1">
    <citation type="journal article" date="2021" name="Genome Biol. Evol.">
        <title>A High-Quality Reference Genome for a Parasitic Bivalve with Doubly Uniparental Inheritance (Bivalvia: Unionida).</title>
        <authorList>
            <person name="Smith C.H."/>
        </authorList>
    </citation>
    <scope>NUCLEOTIDE SEQUENCE</scope>
    <source>
        <strain evidence="1">CHS0354</strain>
    </source>
</reference>
<accession>A0AAE0S579</accession>
<evidence type="ECO:0000313" key="2">
    <source>
        <dbReference type="Proteomes" id="UP001195483"/>
    </source>
</evidence>
<reference evidence="1" key="3">
    <citation type="submission" date="2023-05" db="EMBL/GenBank/DDBJ databases">
        <authorList>
            <person name="Smith C.H."/>
        </authorList>
    </citation>
    <scope>NUCLEOTIDE SEQUENCE</scope>
    <source>
        <strain evidence="1">CHS0354</strain>
        <tissue evidence="1">Mantle</tissue>
    </source>
</reference>
<dbReference type="Proteomes" id="UP001195483">
    <property type="component" value="Unassembled WGS sequence"/>
</dbReference>
<name>A0AAE0S579_9BIVA</name>
<protein>
    <submittedName>
        <fullName evidence="1">Uncharacterized protein</fullName>
    </submittedName>
</protein>
<gene>
    <name evidence="1" type="ORF">CHS0354_004555</name>
</gene>
<proteinExistence type="predicted"/>
<dbReference type="AlphaFoldDB" id="A0AAE0S579"/>
<dbReference type="EMBL" id="JAEAOA010000333">
    <property type="protein sequence ID" value="KAK3585637.1"/>
    <property type="molecule type" value="Genomic_DNA"/>
</dbReference>
<comment type="caution">
    <text evidence="1">The sequence shown here is derived from an EMBL/GenBank/DDBJ whole genome shotgun (WGS) entry which is preliminary data.</text>
</comment>
<keyword evidence="2" id="KW-1185">Reference proteome</keyword>
<sequence length="105" mass="11902">MSSYQGIHSCGWIILTLANNFARQSTNESIHVDGLFSHWPITLQVSLPMNPFMWMDYSHMASNHASQPTSESHSCGWIIFTLANYLVSQPAIKFHSCRCLILTDK</sequence>
<reference evidence="1" key="2">
    <citation type="journal article" date="2021" name="Genome Biol. Evol.">
        <title>Developing a high-quality reference genome for a parasitic bivalve with doubly uniparental inheritance (Bivalvia: Unionida).</title>
        <authorList>
            <person name="Smith C.H."/>
        </authorList>
    </citation>
    <scope>NUCLEOTIDE SEQUENCE</scope>
    <source>
        <strain evidence="1">CHS0354</strain>
        <tissue evidence="1">Mantle</tissue>
    </source>
</reference>
<organism evidence="1 2">
    <name type="scientific">Potamilus streckersoni</name>
    <dbReference type="NCBI Taxonomy" id="2493646"/>
    <lineage>
        <taxon>Eukaryota</taxon>
        <taxon>Metazoa</taxon>
        <taxon>Spiralia</taxon>
        <taxon>Lophotrochozoa</taxon>
        <taxon>Mollusca</taxon>
        <taxon>Bivalvia</taxon>
        <taxon>Autobranchia</taxon>
        <taxon>Heteroconchia</taxon>
        <taxon>Palaeoheterodonta</taxon>
        <taxon>Unionida</taxon>
        <taxon>Unionoidea</taxon>
        <taxon>Unionidae</taxon>
        <taxon>Ambleminae</taxon>
        <taxon>Lampsilini</taxon>
        <taxon>Potamilus</taxon>
    </lineage>
</organism>
<evidence type="ECO:0000313" key="1">
    <source>
        <dbReference type="EMBL" id="KAK3585637.1"/>
    </source>
</evidence>